<evidence type="ECO:0008006" key="4">
    <source>
        <dbReference type="Google" id="ProtNLM"/>
    </source>
</evidence>
<feature type="signal peptide" evidence="1">
    <location>
        <begin position="1"/>
        <end position="26"/>
    </location>
</feature>
<dbReference type="PROSITE" id="PS51257">
    <property type="entry name" value="PROKAR_LIPOPROTEIN"/>
    <property type="match status" value="1"/>
</dbReference>
<dbReference type="Proteomes" id="UP000838100">
    <property type="component" value="Unassembled WGS sequence"/>
</dbReference>
<reference evidence="2" key="1">
    <citation type="submission" date="2021-12" db="EMBL/GenBank/DDBJ databases">
        <authorList>
            <person name="Rodrigo-Torres L."/>
            <person name="Arahal R. D."/>
            <person name="Lucena T."/>
        </authorList>
    </citation>
    <scope>NUCLEOTIDE SEQUENCE</scope>
    <source>
        <strain evidence="2">CECT 8267</strain>
    </source>
</reference>
<keyword evidence="1" id="KW-0732">Signal</keyword>
<dbReference type="EMBL" id="CAKLPX010000001">
    <property type="protein sequence ID" value="CAH0990074.1"/>
    <property type="molecule type" value="Genomic_DNA"/>
</dbReference>
<dbReference type="RefSeq" id="WP_237442768.1">
    <property type="nucleotide sequence ID" value="NZ_CAKLPX010000001.1"/>
</dbReference>
<comment type="caution">
    <text evidence="2">The sequence shown here is derived from an EMBL/GenBank/DDBJ whole genome shotgun (WGS) entry which is preliminary data.</text>
</comment>
<name>A0ABM9AAU2_9GAMM</name>
<sequence>MRKLATVAISASLMTLLAACSSQPAADDEQELTLDVIVQAGRDAADTIIENNSVETKTDEYLDLEGTQNSMIELGLVHASDNVALARDNADMVCRYELDHRRGIELGLIDHAGATYYGQCAELVAQSIKEQPAEQQPQ</sequence>
<evidence type="ECO:0000313" key="2">
    <source>
        <dbReference type="EMBL" id="CAH0990074.1"/>
    </source>
</evidence>
<protein>
    <recommendedName>
        <fullName evidence="4">Lipoprotein</fullName>
    </recommendedName>
</protein>
<accession>A0ABM9AAU2</accession>
<keyword evidence="3" id="KW-1185">Reference proteome</keyword>
<proteinExistence type="predicted"/>
<evidence type="ECO:0000313" key="3">
    <source>
        <dbReference type="Proteomes" id="UP000838100"/>
    </source>
</evidence>
<feature type="chain" id="PRO_5046691494" description="Lipoprotein" evidence="1">
    <location>
        <begin position="27"/>
        <end position="138"/>
    </location>
</feature>
<organism evidence="2 3">
    <name type="scientific">Sinobacterium norvegicum</name>
    <dbReference type="NCBI Taxonomy" id="1641715"/>
    <lineage>
        <taxon>Bacteria</taxon>
        <taxon>Pseudomonadati</taxon>
        <taxon>Pseudomonadota</taxon>
        <taxon>Gammaproteobacteria</taxon>
        <taxon>Cellvibrionales</taxon>
        <taxon>Spongiibacteraceae</taxon>
        <taxon>Sinobacterium</taxon>
    </lineage>
</organism>
<evidence type="ECO:0000256" key="1">
    <source>
        <dbReference type="SAM" id="SignalP"/>
    </source>
</evidence>
<gene>
    <name evidence="2" type="ORF">SIN8267_00157</name>
</gene>